<dbReference type="EMBL" id="CP042469">
    <property type="protein sequence ID" value="QOX64911.1"/>
    <property type="molecule type" value="Genomic_DNA"/>
</dbReference>
<protein>
    <submittedName>
        <fullName evidence="1">Uncharacterized protein</fullName>
    </submittedName>
</protein>
<organism evidence="1 2">
    <name type="scientific">Anoxybacterium hadale</name>
    <dbReference type="NCBI Taxonomy" id="3408580"/>
    <lineage>
        <taxon>Bacteria</taxon>
        <taxon>Bacillati</taxon>
        <taxon>Bacillota</taxon>
        <taxon>Clostridia</taxon>
        <taxon>Peptostreptococcales</taxon>
        <taxon>Anaerovoracaceae</taxon>
        <taxon>Anoxybacterium</taxon>
    </lineage>
</organism>
<dbReference type="Proteomes" id="UP000594014">
    <property type="component" value="Chromosome"/>
</dbReference>
<proteinExistence type="predicted"/>
<keyword evidence="2" id="KW-1185">Reference proteome</keyword>
<sequence length="325" mass="36473">MSEQIRQGQAGFTDANKKIDFLTSEAAYQLADITKTVPQLESVTPRWLSRMLEWKPLDNGIFRLNKVKEGDSPLDMLNQEVGYQFIPEGFVDYETNPREYVLNSISAIVKISTQVSDIYSKPYDQSEEQLRLSVECLRERQEYEIINSSDYGLLKNAAKCQRIQPRNGYPTPDDLDELITKVWKEPSFFLAHPKAIAAFGRECTRRGVPPATVSLHGSPFISWRGIPLIPSNKMLIDGKLDTADKTGKTNILLIRTGEEKQGVIGLYQAGLPGEQSKGLSVRFMGIDNQGIGSYLLLLYSSACILSKDAVGVLENVEIGNYYDYK</sequence>
<evidence type="ECO:0000313" key="1">
    <source>
        <dbReference type="EMBL" id="QOX64911.1"/>
    </source>
</evidence>
<evidence type="ECO:0000313" key="2">
    <source>
        <dbReference type="Proteomes" id="UP000594014"/>
    </source>
</evidence>
<accession>A0ACD1AEM4</accession>
<reference evidence="1" key="1">
    <citation type="submission" date="2019-08" db="EMBL/GenBank/DDBJ databases">
        <title>Genome sequence of Clostridiales bacterium MT110.</title>
        <authorList>
            <person name="Cao J."/>
        </authorList>
    </citation>
    <scope>NUCLEOTIDE SEQUENCE</scope>
    <source>
        <strain evidence="1">MT110</strain>
    </source>
</reference>
<name>A0ACD1AEM4_9FIRM</name>
<gene>
    <name evidence="1" type="ORF">FRZ06_16945</name>
</gene>